<keyword evidence="2" id="KW-0255">Endonuclease</keyword>
<proteinExistence type="predicted"/>
<protein>
    <submittedName>
        <fullName evidence="5">Thermonuclease family protein</fullName>
    </submittedName>
</protein>
<dbReference type="PANTHER" id="PTHR12302:SF3">
    <property type="entry name" value="SERINE_THREONINE-PROTEIN KINASE 31"/>
    <property type="match status" value="1"/>
</dbReference>
<sequence>MALATVFFCLVMAVGDGDSLSLRCPGEPPVRVRLATIDAPELRQAHGREAREHLRRLCLRQQARVHQLGRDKYGRLLANVRCRGEDAASAQLRAGLAWVWPPLAQQYPQLKALEQQARTERTGLWAQKRPLAPWSYRKRHGGRQ</sequence>
<dbReference type="Gene3D" id="2.40.50.90">
    <property type="match status" value="1"/>
</dbReference>
<evidence type="ECO:0000313" key="5">
    <source>
        <dbReference type="EMBL" id="GAA3993227.1"/>
    </source>
</evidence>
<comment type="caution">
    <text evidence="5">The sequence shown here is derived from an EMBL/GenBank/DDBJ whole genome shotgun (WGS) entry which is preliminary data.</text>
</comment>
<dbReference type="Pfam" id="PF00565">
    <property type="entry name" value="SNase"/>
    <property type="match status" value="1"/>
</dbReference>
<dbReference type="PROSITE" id="PS50830">
    <property type="entry name" value="TNASE_3"/>
    <property type="match status" value="1"/>
</dbReference>
<dbReference type="RefSeq" id="WP_103046316.1">
    <property type="nucleotide sequence ID" value="NZ_BAABBP010000011.1"/>
</dbReference>
<evidence type="ECO:0000259" key="4">
    <source>
        <dbReference type="PROSITE" id="PS50830"/>
    </source>
</evidence>
<dbReference type="InterPro" id="IPR035437">
    <property type="entry name" value="SNase_OB-fold_sf"/>
</dbReference>
<organism evidence="5 6">
    <name type="scientific">Comamonas faecalis</name>
    <dbReference type="NCBI Taxonomy" id="1387849"/>
    <lineage>
        <taxon>Bacteria</taxon>
        <taxon>Pseudomonadati</taxon>
        <taxon>Pseudomonadota</taxon>
        <taxon>Betaproteobacteria</taxon>
        <taxon>Burkholderiales</taxon>
        <taxon>Comamonadaceae</taxon>
        <taxon>Comamonas</taxon>
    </lineage>
</organism>
<reference evidence="6" key="1">
    <citation type="journal article" date="2019" name="Int. J. Syst. Evol. Microbiol.">
        <title>The Global Catalogue of Microorganisms (GCM) 10K type strain sequencing project: providing services to taxonomists for standard genome sequencing and annotation.</title>
        <authorList>
            <consortium name="The Broad Institute Genomics Platform"/>
            <consortium name="The Broad Institute Genome Sequencing Center for Infectious Disease"/>
            <person name="Wu L."/>
            <person name="Ma J."/>
        </authorList>
    </citation>
    <scope>NUCLEOTIDE SEQUENCE [LARGE SCALE GENOMIC DNA]</scope>
    <source>
        <strain evidence="6">JCM 17561</strain>
    </source>
</reference>
<keyword evidence="6" id="KW-1185">Reference proteome</keyword>
<keyword evidence="3" id="KW-0378">Hydrolase</keyword>
<evidence type="ECO:0000313" key="6">
    <source>
        <dbReference type="Proteomes" id="UP001501627"/>
    </source>
</evidence>
<keyword evidence="1" id="KW-0540">Nuclease</keyword>
<gene>
    <name evidence="5" type="ORF">GCM10022279_15710</name>
</gene>
<evidence type="ECO:0000256" key="3">
    <source>
        <dbReference type="ARBA" id="ARBA00022801"/>
    </source>
</evidence>
<evidence type="ECO:0000256" key="2">
    <source>
        <dbReference type="ARBA" id="ARBA00022759"/>
    </source>
</evidence>
<name>A0ABP7R6U0_9BURK</name>
<evidence type="ECO:0000256" key="1">
    <source>
        <dbReference type="ARBA" id="ARBA00022722"/>
    </source>
</evidence>
<dbReference type="SUPFAM" id="SSF50199">
    <property type="entry name" value="Staphylococcal nuclease"/>
    <property type="match status" value="1"/>
</dbReference>
<dbReference type="EMBL" id="BAABBP010000011">
    <property type="protein sequence ID" value="GAA3993227.1"/>
    <property type="molecule type" value="Genomic_DNA"/>
</dbReference>
<dbReference type="InterPro" id="IPR016071">
    <property type="entry name" value="Staphylococal_nuclease_OB-fold"/>
</dbReference>
<dbReference type="PANTHER" id="PTHR12302">
    <property type="entry name" value="EBNA2 BINDING PROTEIN P100"/>
    <property type="match status" value="1"/>
</dbReference>
<accession>A0ABP7R6U0</accession>
<dbReference type="SMART" id="SM00318">
    <property type="entry name" value="SNc"/>
    <property type="match status" value="1"/>
</dbReference>
<dbReference type="Proteomes" id="UP001501627">
    <property type="component" value="Unassembled WGS sequence"/>
</dbReference>
<feature type="domain" description="TNase-like" evidence="4">
    <location>
        <begin position="11"/>
        <end position="127"/>
    </location>
</feature>